<reference evidence="2" key="1">
    <citation type="journal article" date="2022" name="Mol. Ecol. Resour.">
        <title>The genomes of chicory, endive, great burdock and yacon provide insights into Asteraceae palaeo-polyploidization history and plant inulin production.</title>
        <authorList>
            <person name="Fan W."/>
            <person name="Wang S."/>
            <person name="Wang H."/>
            <person name="Wang A."/>
            <person name="Jiang F."/>
            <person name="Liu H."/>
            <person name="Zhao H."/>
            <person name="Xu D."/>
            <person name="Zhang Y."/>
        </authorList>
    </citation>
    <scope>NUCLEOTIDE SEQUENCE [LARGE SCALE GENOMIC DNA]</scope>
    <source>
        <strain evidence="2">cv. Niubang</strain>
    </source>
</reference>
<sequence>MARFVEKPLNVVEIPDSDDEGGDRPSRPEVQNSATIESDDRRLENRSFWKAGAFEIGPTKWNPSQGELEHARVHPKFLHSNATSHKWAFGAIAELLDNAVDEINNGATFVKVDRIYSKRDNSPALLFLDDGGGMDPEGIRKCMSLGYSTKKTNNTIGQYGNGFKTSTMRLGADVIVFSCASRNGRATQSVGLLSYTFLRRTGQDDVIVPMIDFDVSKHWAEPIVYSSLDDWSTNLKTILEWSPFGSKEDLMQQFEDIGSHGTKIIIYNLWLNDEGIYELNCDEDDEDIKLRDEASRLAKVSKKAAETQAHISYRILHSLRAYASILYLRKFKNFKIFLRGKLVEQYNIGDDLNYPQQVTYRPHVSSMKEAAVETTLGFIKEAPAIGITGFNVYHKNRLIRPFWKVTSDGHSKGYGIVGVLEANFIEPAHDKQDFERSSLFSRLEMKLRQMQMDYWRHHCHLIGHKPDPGLLRKMQKVSTMPLHAQGERVNQTSAGLAANPRLDFSGSQMGSHGRTIYNNDIPILQAPPGFETGFDQDVAYGDGSRDIDQICDENIQLFMRCEEYVQKENELKTTVEDLEKQVMETKRKCAEISSRLELLRRQKAVR</sequence>
<organism evidence="1 2">
    <name type="scientific">Arctium lappa</name>
    <name type="common">Greater burdock</name>
    <name type="synonym">Lappa major</name>
    <dbReference type="NCBI Taxonomy" id="4217"/>
    <lineage>
        <taxon>Eukaryota</taxon>
        <taxon>Viridiplantae</taxon>
        <taxon>Streptophyta</taxon>
        <taxon>Embryophyta</taxon>
        <taxon>Tracheophyta</taxon>
        <taxon>Spermatophyta</taxon>
        <taxon>Magnoliopsida</taxon>
        <taxon>eudicotyledons</taxon>
        <taxon>Gunneridae</taxon>
        <taxon>Pentapetalae</taxon>
        <taxon>asterids</taxon>
        <taxon>campanulids</taxon>
        <taxon>Asterales</taxon>
        <taxon>Asteraceae</taxon>
        <taxon>Carduoideae</taxon>
        <taxon>Cardueae</taxon>
        <taxon>Arctiinae</taxon>
        <taxon>Arctium</taxon>
    </lineage>
</organism>
<comment type="caution">
    <text evidence="1">The sequence shown here is derived from an EMBL/GenBank/DDBJ whole genome shotgun (WGS) entry which is preliminary data.</text>
</comment>
<name>A0ACB8XM80_ARCLA</name>
<keyword evidence="2" id="KW-1185">Reference proteome</keyword>
<dbReference type="EMBL" id="CM042062">
    <property type="protein sequence ID" value="KAI3669541.1"/>
    <property type="molecule type" value="Genomic_DNA"/>
</dbReference>
<accession>A0ACB8XM80</accession>
<gene>
    <name evidence="1" type="ORF">L6452_40780</name>
</gene>
<evidence type="ECO:0000313" key="1">
    <source>
        <dbReference type="EMBL" id="KAI3669541.1"/>
    </source>
</evidence>
<reference evidence="1 2" key="2">
    <citation type="journal article" date="2022" name="Mol. Ecol. Resour.">
        <title>The genomes of chicory, endive, great burdock and yacon provide insights into Asteraceae paleo-polyploidization history and plant inulin production.</title>
        <authorList>
            <person name="Fan W."/>
            <person name="Wang S."/>
            <person name="Wang H."/>
            <person name="Wang A."/>
            <person name="Jiang F."/>
            <person name="Liu H."/>
            <person name="Zhao H."/>
            <person name="Xu D."/>
            <person name="Zhang Y."/>
        </authorList>
    </citation>
    <scope>NUCLEOTIDE SEQUENCE [LARGE SCALE GENOMIC DNA]</scope>
    <source>
        <strain evidence="2">cv. Niubang</strain>
    </source>
</reference>
<proteinExistence type="predicted"/>
<dbReference type="Proteomes" id="UP001055879">
    <property type="component" value="Linkage Group LG16"/>
</dbReference>
<protein>
    <submittedName>
        <fullName evidence="1">Uncharacterized protein</fullName>
    </submittedName>
</protein>
<evidence type="ECO:0000313" key="2">
    <source>
        <dbReference type="Proteomes" id="UP001055879"/>
    </source>
</evidence>